<evidence type="ECO:0000256" key="1">
    <source>
        <dbReference type="SAM" id="Phobius"/>
    </source>
</evidence>
<gene>
    <name evidence="3" type="ORF">HNY73_017875</name>
</gene>
<evidence type="ECO:0000313" key="3">
    <source>
        <dbReference type="EMBL" id="KAF8770330.1"/>
    </source>
</evidence>
<feature type="domain" description="Acetyl-coenzyme A synthetase N-terminal" evidence="2">
    <location>
        <begin position="45"/>
        <end position="101"/>
    </location>
</feature>
<dbReference type="PANTHER" id="PTHR42921:SF1">
    <property type="entry name" value="ACETOACETYL-COA SYNTHETASE"/>
    <property type="match status" value="1"/>
</dbReference>
<dbReference type="Gene3D" id="3.40.50.12780">
    <property type="entry name" value="N-terminal domain of ligase-like"/>
    <property type="match status" value="1"/>
</dbReference>
<accession>A0A8T0ECG5</accession>
<dbReference type="Proteomes" id="UP000807504">
    <property type="component" value="Unassembled WGS sequence"/>
</dbReference>
<name>A0A8T0ECG5_ARGBR</name>
<feature type="transmembrane region" description="Helical" evidence="1">
    <location>
        <begin position="125"/>
        <end position="146"/>
    </location>
</feature>
<keyword evidence="1" id="KW-0812">Transmembrane</keyword>
<dbReference type="AlphaFoldDB" id="A0A8T0ECG5"/>
<dbReference type="SUPFAM" id="SSF56801">
    <property type="entry name" value="Acetyl-CoA synthetase-like"/>
    <property type="match status" value="1"/>
</dbReference>
<evidence type="ECO:0000259" key="2">
    <source>
        <dbReference type="Pfam" id="PF16177"/>
    </source>
</evidence>
<proteinExistence type="predicted"/>
<dbReference type="GO" id="GO:0030729">
    <property type="term" value="F:acetoacetate-CoA ligase activity"/>
    <property type="evidence" value="ECO:0007669"/>
    <property type="project" value="TreeGrafter"/>
</dbReference>
<protein>
    <submittedName>
        <fullName evidence="3">Acetoacetyl-CoA synthetase like protein</fullName>
    </submittedName>
</protein>
<reference evidence="3" key="2">
    <citation type="submission" date="2020-06" db="EMBL/GenBank/DDBJ databases">
        <authorList>
            <person name="Sheffer M."/>
        </authorList>
    </citation>
    <scope>NUCLEOTIDE SEQUENCE</scope>
</reference>
<keyword evidence="4" id="KW-1185">Reference proteome</keyword>
<evidence type="ECO:0000313" key="4">
    <source>
        <dbReference type="Proteomes" id="UP000807504"/>
    </source>
</evidence>
<dbReference type="Pfam" id="PF16177">
    <property type="entry name" value="ACAS_N"/>
    <property type="match status" value="1"/>
</dbReference>
<keyword evidence="1" id="KW-0472">Membrane</keyword>
<dbReference type="PANTHER" id="PTHR42921">
    <property type="entry name" value="ACETOACETYL-COA SYNTHETASE"/>
    <property type="match status" value="1"/>
</dbReference>
<comment type="caution">
    <text evidence="3">The sequence shown here is derived from an EMBL/GenBank/DDBJ whole genome shotgun (WGS) entry which is preliminary data.</text>
</comment>
<sequence>MSQSEREDDSEKLPGIVYHPKYTETQLVRFQKMVEKEYNVKFNDYWDHHEWSYKNYPECWGCVWRFFNIICSKPYSQVYDRKNGFDNMEWFKDARLNYAENLLKYRDSETAIIATGYMSNKKEAVFAFLATAAMGAIWCGTLPLLGVKDTGIMETMPGRIQSQKDSLYMAEAMKPWIQKEQDITVRLLLRL</sequence>
<dbReference type="EMBL" id="JABXBU010002228">
    <property type="protein sequence ID" value="KAF8770330.1"/>
    <property type="molecule type" value="Genomic_DNA"/>
</dbReference>
<reference evidence="3" key="1">
    <citation type="journal article" date="2020" name="bioRxiv">
        <title>Chromosome-level reference genome of the European wasp spider Argiope bruennichi: a resource for studies on range expansion and evolutionary adaptation.</title>
        <authorList>
            <person name="Sheffer M.M."/>
            <person name="Hoppe A."/>
            <person name="Krehenwinkel H."/>
            <person name="Uhl G."/>
            <person name="Kuss A.W."/>
            <person name="Jensen L."/>
            <person name="Jensen C."/>
            <person name="Gillespie R.G."/>
            <person name="Hoff K.J."/>
            <person name="Prost S."/>
        </authorList>
    </citation>
    <scope>NUCLEOTIDE SEQUENCE</scope>
</reference>
<keyword evidence="1" id="KW-1133">Transmembrane helix</keyword>
<dbReference type="InterPro" id="IPR042099">
    <property type="entry name" value="ANL_N_sf"/>
</dbReference>
<organism evidence="3 4">
    <name type="scientific">Argiope bruennichi</name>
    <name type="common">Wasp spider</name>
    <name type="synonym">Aranea bruennichi</name>
    <dbReference type="NCBI Taxonomy" id="94029"/>
    <lineage>
        <taxon>Eukaryota</taxon>
        <taxon>Metazoa</taxon>
        <taxon>Ecdysozoa</taxon>
        <taxon>Arthropoda</taxon>
        <taxon>Chelicerata</taxon>
        <taxon>Arachnida</taxon>
        <taxon>Araneae</taxon>
        <taxon>Araneomorphae</taxon>
        <taxon>Entelegynae</taxon>
        <taxon>Araneoidea</taxon>
        <taxon>Araneidae</taxon>
        <taxon>Argiope</taxon>
    </lineage>
</organism>
<dbReference type="InterPro" id="IPR032387">
    <property type="entry name" value="ACAS_N"/>
</dbReference>